<dbReference type="InterPro" id="IPR014757">
    <property type="entry name" value="Tscrpt_reg_IclR_C"/>
</dbReference>
<keyword evidence="2 7" id="KW-0238">DNA-binding</keyword>
<evidence type="ECO:0000313" key="7">
    <source>
        <dbReference type="EMBL" id="MBB6503643.1"/>
    </source>
</evidence>
<dbReference type="InterPro" id="IPR005471">
    <property type="entry name" value="Tscrpt_reg_IclR_N"/>
</dbReference>
<keyword evidence="1" id="KW-0805">Transcription regulation</keyword>
<dbReference type="Proteomes" id="UP000522313">
    <property type="component" value="Unassembled WGS sequence"/>
</dbReference>
<proteinExistence type="predicted"/>
<dbReference type="GO" id="GO:0045892">
    <property type="term" value="P:negative regulation of DNA-templated transcription"/>
    <property type="evidence" value="ECO:0007669"/>
    <property type="project" value="TreeGrafter"/>
</dbReference>
<dbReference type="PANTHER" id="PTHR30136:SF7">
    <property type="entry name" value="HTH-TYPE TRANSCRIPTIONAL REGULATOR KDGR-RELATED"/>
    <property type="match status" value="1"/>
</dbReference>
<evidence type="ECO:0000256" key="2">
    <source>
        <dbReference type="ARBA" id="ARBA00023125"/>
    </source>
</evidence>
<dbReference type="PROSITE" id="PS51078">
    <property type="entry name" value="ICLR_ED"/>
    <property type="match status" value="1"/>
</dbReference>
<evidence type="ECO:0000256" key="1">
    <source>
        <dbReference type="ARBA" id="ARBA00023015"/>
    </source>
</evidence>
<dbReference type="Pfam" id="PF09339">
    <property type="entry name" value="HTH_IclR"/>
    <property type="match status" value="1"/>
</dbReference>
<dbReference type="SMART" id="SM00346">
    <property type="entry name" value="HTH_ICLR"/>
    <property type="match status" value="1"/>
</dbReference>
<organism evidence="7 8">
    <name type="scientific">Sphingomonas endophytica</name>
    <dbReference type="NCBI Taxonomy" id="869719"/>
    <lineage>
        <taxon>Bacteria</taxon>
        <taxon>Pseudomonadati</taxon>
        <taxon>Pseudomonadota</taxon>
        <taxon>Alphaproteobacteria</taxon>
        <taxon>Sphingomonadales</taxon>
        <taxon>Sphingomonadaceae</taxon>
        <taxon>Sphingomonas</taxon>
    </lineage>
</organism>
<dbReference type="Gene3D" id="1.10.10.10">
    <property type="entry name" value="Winged helix-like DNA-binding domain superfamily/Winged helix DNA-binding domain"/>
    <property type="match status" value="1"/>
</dbReference>
<sequence length="272" mass="29440">MARARKQADADGEARPKQTTYAAPALEKAFEILDLLSAYPQGALVTDMAAALGRSVGELFRIVVVMEQIGYLQRSPVNDRYTVSYKILDLAYRATPAQNLTRAATPEMQQLAAETEQSCHFVVPNGAFGLVIAREENPGMRGFALRLGAAIDMIRSCSGQVLLAFSSPQRVKRIVAQAAAAQGKPLDMDWLEERLAIVRRQGFDRRQSPVTQGVTDVSYPVFAFSGEIVGALTVPYLELIDGSQRVKLDAVDGLLQAAAARISLTLGHHPAG</sequence>
<dbReference type="SUPFAM" id="SSF55781">
    <property type="entry name" value="GAF domain-like"/>
    <property type="match status" value="1"/>
</dbReference>
<evidence type="ECO:0000313" key="6">
    <source>
        <dbReference type="EMBL" id="MBB5724399.1"/>
    </source>
</evidence>
<dbReference type="Gene3D" id="3.30.450.40">
    <property type="match status" value="1"/>
</dbReference>
<reference evidence="7 8" key="3">
    <citation type="submission" date="2020-08" db="EMBL/GenBank/DDBJ databases">
        <authorList>
            <person name="Partida-Martinez L."/>
            <person name="Huntemann M."/>
            <person name="Clum A."/>
            <person name="Wang J."/>
            <person name="Palaniappan K."/>
            <person name="Ritter S."/>
            <person name="Chen I.-M."/>
            <person name="Stamatis D."/>
            <person name="Reddy T."/>
            <person name="O'Malley R."/>
            <person name="Daum C."/>
            <person name="Shapiro N."/>
            <person name="Ivanova N."/>
            <person name="Kyrpides N."/>
            <person name="Woyke T."/>
        </authorList>
    </citation>
    <scope>NUCLEOTIDE SEQUENCE [LARGE SCALE GENOMIC DNA]</scope>
    <source>
        <strain evidence="7 8">AS3.13</strain>
    </source>
</reference>
<name>A0A7X0MNK8_9SPHN</name>
<comment type="caution">
    <text evidence="7">The sequence shown here is derived from an EMBL/GenBank/DDBJ whole genome shotgun (WGS) entry which is preliminary data.</text>
</comment>
<dbReference type="Pfam" id="PF01614">
    <property type="entry name" value="IclR_C"/>
    <property type="match status" value="1"/>
</dbReference>
<dbReference type="InterPro" id="IPR029016">
    <property type="entry name" value="GAF-like_dom_sf"/>
</dbReference>
<dbReference type="PROSITE" id="PS51077">
    <property type="entry name" value="HTH_ICLR"/>
    <property type="match status" value="1"/>
</dbReference>
<dbReference type="EMBL" id="JACHBT010000002">
    <property type="protein sequence ID" value="MBB6503643.1"/>
    <property type="molecule type" value="Genomic_DNA"/>
</dbReference>
<reference evidence="7 8" key="2">
    <citation type="submission" date="2020-08" db="EMBL/GenBank/DDBJ databases">
        <title>The Agave Microbiome: Exploring the role of microbial communities in plant adaptations to desert environments.</title>
        <authorList>
            <person name="Partida-Martinez L.P."/>
        </authorList>
    </citation>
    <scope>NUCLEOTIDE SEQUENCE [LARGE SCALE GENOMIC DNA]</scope>
    <source>
        <strain evidence="7 8">AS3.13</strain>
    </source>
</reference>
<keyword evidence="9" id="KW-1185">Reference proteome</keyword>
<protein>
    <submittedName>
        <fullName evidence="7">DNA-binding IclR family transcriptional regulator</fullName>
    </submittedName>
</protein>
<dbReference type="InterPro" id="IPR036388">
    <property type="entry name" value="WH-like_DNA-bd_sf"/>
</dbReference>
<feature type="domain" description="HTH iclR-type" evidence="4">
    <location>
        <begin position="23"/>
        <end position="85"/>
    </location>
</feature>
<dbReference type="InterPro" id="IPR050707">
    <property type="entry name" value="HTH_MetabolicPath_Reg"/>
</dbReference>
<dbReference type="InterPro" id="IPR036390">
    <property type="entry name" value="WH_DNA-bd_sf"/>
</dbReference>
<gene>
    <name evidence="7" type="ORF">F4693_000596</name>
    <name evidence="6" type="ORF">FHS97_000299</name>
</gene>
<evidence type="ECO:0000259" key="5">
    <source>
        <dbReference type="PROSITE" id="PS51078"/>
    </source>
</evidence>
<accession>A0A7X0MNK8</accession>
<dbReference type="SUPFAM" id="SSF46785">
    <property type="entry name" value="Winged helix' DNA-binding domain"/>
    <property type="match status" value="1"/>
</dbReference>
<dbReference type="EMBL" id="JACIJN010000001">
    <property type="protein sequence ID" value="MBB5724399.1"/>
    <property type="molecule type" value="Genomic_DNA"/>
</dbReference>
<feature type="domain" description="IclR-ED" evidence="5">
    <location>
        <begin position="86"/>
        <end position="268"/>
    </location>
</feature>
<dbReference type="AlphaFoldDB" id="A0A7X0MNK8"/>
<reference evidence="6 9" key="1">
    <citation type="submission" date="2020-08" db="EMBL/GenBank/DDBJ databases">
        <title>Genomic Encyclopedia of Type Strains, Phase IV (KMG-IV): sequencing the most valuable type-strain genomes for metagenomic binning, comparative biology and taxonomic classification.</title>
        <authorList>
            <person name="Goeker M."/>
        </authorList>
    </citation>
    <scope>NUCLEOTIDE SEQUENCE [LARGE SCALE GENOMIC DNA]</scope>
    <source>
        <strain evidence="6 9">DSM 101535</strain>
    </source>
</reference>
<dbReference type="RefSeq" id="WP_184032650.1">
    <property type="nucleotide sequence ID" value="NZ_BAABAR010000002.1"/>
</dbReference>
<dbReference type="GO" id="GO:0003700">
    <property type="term" value="F:DNA-binding transcription factor activity"/>
    <property type="evidence" value="ECO:0007669"/>
    <property type="project" value="TreeGrafter"/>
</dbReference>
<dbReference type="GO" id="GO:0003677">
    <property type="term" value="F:DNA binding"/>
    <property type="evidence" value="ECO:0007669"/>
    <property type="project" value="UniProtKB-KW"/>
</dbReference>
<dbReference type="Proteomes" id="UP000560131">
    <property type="component" value="Unassembled WGS sequence"/>
</dbReference>
<evidence type="ECO:0000259" key="4">
    <source>
        <dbReference type="PROSITE" id="PS51077"/>
    </source>
</evidence>
<keyword evidence="3" id="KW-0804">Transcription</keyword>
<dbReference type="PANTHER" id="PTHR30136">
    <property type="entry name" value="HELIX-TURN-HELIX TRANSCRIPTIONAL REGULATOR, ICLR FAMILY"/>
    <property type="match status" value="1"/>
</dbReference>
<evidence type="ECO:0000313" key="8">
    <source>
        <dbReference type="Proteomes" id="UP000522313"/>
    </source>
</evidence>
<evidence type="ECO:0000256" key="3">
    <source>
        <dbReference type="ARBA" id="ARBA00023163"/>
    </source>
</evidence>
<evidence type="ECO:0000313" key="9">
    <source>
        <dbReference type="Proteomes" id="UP000560131"/>
    </source>
</evidence>